<dbReference type="CDD" id="cd05121">
    <property type="entry name" value="ABC1_ADCK3-like"/>
    <property type="match status" value="1"/>
</dbReference>
<dbReference type="Proteomes" id="UP000594771">
    <property type="component" value="Chromosome"/>
</dbReference>
<dbReference type="InterPro" id="IPR011009">
    <property type="entry name" value="Kinase-like_dom_sf"/>
</dbReference>
<evidence type="ECO:0000313" key="7">
    <source>
        <dbReference type="Proteomes" id="UP001069145"/>
    </source>
</evidence>
<keyword evidence="2" id="KW-1133">Transmembrane helix</keyword>
<sequence>MASSTHRLSEIIQVLANFGFGEVYQRSFKKLDIQESAKNLRQAFEALGPSFIKIGQILSTRNDLLSEPYILELQKLQHSAPPFPYQEAEQIIREELGENPEQCFAAFDKKALATGSIAQIHRAQLQSGQEVVVKIQRPQIKEQLISDIDLFIHVINKIPTIFTNIISDPVAILQEIRQQSLLEMDFLNEANNMRRFQNNHEKRSLICVPTYYEELTTHKVLVMDYIEGDSIGNVTKLKELGYDLNNIAEKLVYSFLYQVFEDGFYHADPHPGNILISQEKIYFIDLGMMGSLSSSDQKLLINLLEALAFKDIDELVRLLQIICKGPRITDQYSLYKDVQWLFDRYLTTGLEAIDIGEIFQEVMKTALKYKLTFPTKFVQLSKTVIILEGICESLNPEFDFMSIFMDFTFHHSLLEQSRLLNKDHLLRESTRLLRSGISLPQQANQALSEFIKGRTTINISMREIKKLTKELNQIINRIVTALILSAIIISSGFIVSQNNSHYAGNIALLFFVMGVVLGLYLLYSFVRSRKK</sequence>
<dbReference type="KEGG" id="aun:AWM73_03710"/>
<feature type="transmembrane region" description="Helical" evidence="2">
    <location>
        <begin position="502"/>
        <end position="523"/>
    </location>
</feature>
<comment type="similarity">
    <text evidence="1">Belongs to the protein kinase superfamily. ADCK protein kinase family.</text>
</comment>
<dbReference type="InterPro" id="IPR050154">
    <property type="entry name" value="UbiB_kinase"/>
</dbReference>
<evidence type="ECO:0000256" key="1">
    <source>
        <dbReference type="ARBA" id="ARBA00009670"/>
    </source>
</evidence>
<dbReference type="PANTHER" id="PTHR10566">
    <property type="entry name" value="CHAPERONE-ACTIVITY OF BC1 COMPLEX CABC1 -RELATED"/>
    <property type="match status" value="1"/>
</dbReference>
<dbReference type="Pfam" id="PF03109">
    <property type="entry name" value="ABC1"/>
    <property type="match status" value="1"/>
</dbReference>
<dbReference type="PROSITE" id="PS50011">
    <property type="entry name" value="PROTEIN_KINASE_DOM"/>
    <property type="match status" value="1"/>
</dbReference>
<evidence type="ECO:0000259" key="3">
    <source>
        <dbReference type="PROSITE" id="PS50011"/>
    </source>
</evidence>
<gene>
    <name evidence="5" type="ORF">I6G68_06345</name>
    <name evidence="4" type="ORF">ODY43_01620</name>
</gene>
<dbReference type="GO" id="GO:0005524">
    <property type="term" value="F:ATP binding"/>
    <property type="evidence" value="ECO:0007669"/>
    <property type="project" value="InterPro"/>
</dbReference>
<evidence type="ECO:0000256" key="2">
    <source>
        <dbReference type="SAM" id="Phobius"/>
    </source>
</evidence>
<feature type="transmembrane region" description="Helical" evidence="2">
    <location>
        <begin position="474"/>
        <end position="496"/>
    </location>
</feature>
<accession>A0A109REK8</accession>
<dbReference type="InterPro" id="IPR004147">
    <property type="entry name" value="ABC1_dom"/>
</dbReference>
<keyword evidence="5" id="KW-0418">Kinase</keyword>
<dbReference type="GO" id="GO:0004672">
    <property type="term" value="F:protein kinase activity"/>
    <property type="evidence" value="ECO:0007669"/>
    <property type="project" value="InterPro"/>
</dbReference>
<dbReference type="Gene3D" id="1.10.510.10">
    <property type="entry name" value="Transferase(Phosphotransferase) domain 1"/>
    <property type="match status" value="1"/>
</dbReference>
<feature type="domain" description="Protein kinase" evidence="3">
    <location>
        <begin position="106"/>
        <end position="475"/>
    </location>
</feature>
<dbReference type="GeneID" id="35768073"/>
<reference evidence="5 6" key="1">
    <citation type="submission" date="2020-12" db="EMBL/GenBank/DDBJ databases">
        <title>FDA dAtabase for Regulatory Grade micrObial Sequences (FDA-ARGOS): Supporting development and validation of Infectious Disease Dx tests.</title>
        <authorList>
            <person name="Sproer C."/>
            <person name="Gronow S."/>
            <person name="Severitt S."/>
            <person name="Schroder I."/>
            <person name="Tallon L."/>
            <person name="Sadzewicz L."/>
            <person name="Zhao X."/>
            <person name="Boylan J."/>
            <person name="Ott S."/>
            <person name="Bowen H."/>
            <person name="Vavikolanu K."/>
            <person name="Mehta A."/>
            <person name="Aluvathingal J."/>
            <person name="Nadendla S."/>
            <person name="Lowell S."/>
            <person name="Myers T."/>
            <person name="Yan Y."/>
            <person name="Sichtig H."/>
        </authorList>
    </citation>
    <scope>NUCLEOTIDE SEQUENCE [LARGE SCALE GENOMIC DNA]</scope>
    <source>
        <strain evidence="5 6">FDAARGOS_911</strain>
    </source>
</reference>
<dbReference type="AlphaFoldDB" id="A0A109REK8"/>
<reference evidence="4" key="2">
    <citation type="submission" date="2022-09" db="EMBL/GenBank/DDBJ databases">
        <title>Aerococcus urinae taxonomy study.</title>
        <authorList>
            <person name="Christensen J."/>
            <person name="Senneby E."/>
        </authorList>
    </citation>
    <scope>NUCLEOTIDE SEQUENCE</scope>
    <source>
        <strain evidence="4">NLD-066-U95</strain>
    </source>
</reference>
<dbReference type="InterPro" id="IPR000719">
    <property type="entry name" value="Prot_kinase_dom"/>
</dbReference>
<dbReference type="Proteomes" id="UP001069145">
    <property type="component" value="Unassembled WGS sequence"/>
</dbReference>
<evidence type="ECO:0000313" key="4">
    <source>
        <dbReference type="EMBL" id="MCY3052705.1"/>
    </source>
</evidence>
<keyword evidence="2" id="KW-0812">Transmembrane</keyword>
<protein>
    <submittedName>
        <fullName evidence="5">AarF/ABC1/UbiB kinase family protein</fullName>
    </submittedName>
    <submittedName>
        <fullName evidence="4">AarF/UbiB family protein</fullName>
    </submittedName>
</protein>
<evidence type="ECO:0000313" key="6">
    <source>
        <dbReference type="Proteomes" id="UP000594771"/>
    </source>
</evidence>
<keyword evidence="2" id="KW-0472">Membrane</keyword>
<dbReference type="EMBL" id="CP065662">
    <property type="protein sequence ID" value="QPS01011.1"/>
    <property type="molecule type" value="Genomic_DNA"/>
</dbReference>
<name>A0A109REK8_9LACT</name>
<proteinExistence type="inferred from homology"/>
<dbReference type="PANTHER" id="PTHR10566:SF113">
    <property type="entry name" value="PROTEIN ACTIVITY OF BC1 COMPLEX KINASE 7, CHLOROPLASTIC"/>
    <property type="match status" value="1"/>
</dbReference>
<keyword evidence="7" id="KW-1185">Reference proteome</keyword>
<dbReference type="SUPFAM" id="SSF56112">
    <property type="entry name" value="Protein kinase-like (PK-like)"/>
    <property type="match status" value="1"/>
</dbReference>
<dbReference type="OrthoDB" id="9795390at2"/>
<keyword evidence="5" id="KW-0808">Transferase</keyword>
<organism evidence="5 6">
    <name type="scientific">Aerococcus urinae</name>
    <dbReference type="NCBI Taxonomy" id="1376"/>
    <lineage>
        <taxon>Bacteria</taxon>
        <taxon>Bacillati</taxon>
        <taxon>Bacillota</taxon>
        <taxon>Bacilli</taxon>
        <taxon>Lactobacillales</taxon>
        <taxon>Aerococcaceae</taxon>
        <taxon>Aerococcus</taxon>
    </lineage>
</organism>
<evidence type="ECO:0000313" key="5">
    <source>
        <dbReference type="EMBL" id="QPS01011.1"/>
    </source>
</evidence>
<dbReference type="EMBL" id="JAOTML010000001">
    <property type="protein sequence ID" value="MCY3052705.1"/>
    <property type="molecule type" value="Genomic_DNA"/>
</dbReference>
<dbReference type="RefSeq" id="WP_060778130.1">
    <property type="nucleotide sequence ID" value="NZ_CAJHLF010000010.1"/>
</dbReference>